<sequence length="533" mass="59486">MVRLVLNMPQMFATPPPLLTPLEGDGNVANDSCEKARVTTETHRFTKLEVLAMVCGCFFGIFPDQDIAKRVQPGQIPQKKKTGRRENDDDVIQFPYFTAVRMFSAPGNMKIIVLKAQKLRCMLQYFLRVIPRSISDGDALSAEVIDFTRVGVHLPVAQGRTRGDQTSQELLTILSSAVNNSDAASQDGADTHPQLCAARCVSDTLIEDLDKHLQIDFANKFAGGGVLNSGCVQEEIRFMLSPELLVSCLLFAKLEPHEAFVIHGTERYSAYQGYGGSFVYGGNFDDTTELVALPDGCQRRECVIVGIDATDYSSARMERQYTRGHVWRDLVKAFAGFAYPTARDDKRCWPVATGNWGCGVFQGDRELKFLIQWLAASLSHRELVYVLFERDLDLQTKVDPFLTLATSQKAREWDQQCGGTTKWLSEFLFNELCVGRGTRVEQSVLTRASLSLERALAMLQMQNTATAPTQKLQQPESPPQVSPLSTESKQKSSATPPPREDQATDNSETPTKKPKTMKKELQQRTMQDFFAPK</sequence>
<keyword evidence="3 9" id="KW-0378">Hydrolase</keyword>
<evidence type="ECO:0000256" key="3">
    <source>
        <dbReference type="ARBA" id="ARBA00022801"/>
    </source>
</evidence>
<reference evidence="10" key="1">
    <citation type="submission" date="2017-03" db="EMBL/GenBank/DDBJ databases">
        <title>Phytopthora megakarya and P. palmivora, two closely related causual agents of cacao black pod achieved similar genome size and gene model numbers by different mechanisms.</title>
        <authorList>
            <person name="Ali S."/>
            <person name="Shao J."/>
            <person name="Larry D.J."/>
            <person name="Kronmiller B."/>
            <person name="Shen D."/>
            <person name="Strem M.D."/>
            <person name="Melnick R.L."/>
            <person name="Guiltinan M.J."/>
            <person name="Tyler B.M."/>
            <person name="Meinhardt L.W."/>
            <person name="Bailey B.A."/>
        </authorList>
    </citation>
    <scope>NUCLEOTIDE SEQUENCE [LARGE SCALE GENOMIC DNA]</scope>
    <source>
        <strain evidence="10">zdho120</strain>
    </source>
</reference>
<keyword evidence="10" id="KW-1185">Reference proteome</keyword>
<evidence type="ECO:0000313" key="10">
    <source>
        <dbReference type="Proteomes" id="UP000198211"/>
    </source>
</evidence>
<accession>A0A225VM92</accession>
<name>A0A225VM92_9STRA</name>
<dbReference type="InterPro" id="IPR048362">
    <property type="entry name" value="PARG_helical"/>
</dbReference>
<dbReference type="EC" id="3.2.1.143" evidence="2"/>
<dbReference type="InterPro" id="IPR046372">
    <property type="entry name" value="PARG_cat_C"/>
</dbReference>
<dbReference type="OrthoDB" id="1937899at2759"/>
<feature type="domain" description="PARG catalytic Macro" evidence="7">
    <location>
        <begin position="192"/>
        <end position="390"/>
    </location>
</feature>
<feature type="active site" evidence="4">
    <location>
        <position position="235"/>
    </location>
</feature>
<feature type="binding site" evidence="5">
    <location>
        <position position="219"/>
    </location>
    <ligand>
        <name>substrate</name>
    </ligand>
</feature>
<feature type="compositionally biased region" description="Polar residues" evidence="6">
    <location>
        <begin position="464"/>
        <end position="475"/>
    </location>
</feature>
<organism evidence="9 10">
    <name type="scientific">Phytophthora megakarya</name>
    <dbReference type="NCBI Taxonomy" id="4795"/>
    <lineage>
        <taxon>Eukaryota</taxon>
        <taxon>Sar</taxon>
        <taxon>Stramenopiles</taxon>
        <taxon>Oomycota</taxon>
        <taxon>Peronosporomycetes</taxon>
        <taxon>Peronosporales</taxon>
        <taxon>Peronosporaceae</taxon>
        <taxon>Phytophthora</taxon>
    </lineage>
</organism>
<comment type="similarity">
    <text evidence="1">Belongs to the poly(ADP-ribose) glycohydrolase family.</text>
</comment>
<protein>
    <recommendedName>
        <fullName evidence="2">poly(ADP-ribose) glycohydrolase</fullName>
        <ecNumber evidence="2">3.2.1.143</ecNumber>
    </recommendedName>
</protein>
<feature type="region of interest" description="Disordered" evidence="6">
    <location>
        <begin position="464"/>
        <end position="533"/>
    </location>
</feature>
<dbReference type="GO" id="GO:0009225">
    <property type="term" value="P:nucleotide-sugar metabolic process"/>
    <property type="evidence" value="ECO:0007669"/>
    <property type="project" value="TreeGrafter"/>
</dbReference>
<dbReference type="GO" id="GO:0006282">
    <property type="term" value="P:regulation of DNA repair"/>
    <property type="evidence" value="ECO:0007669"/>
    <property type="project" value="InterPro"/>
</dbReference>
<gene>
    <name evidence="9" type="ORF">PHMEG_00021080</name>
</gene>
<dbReference type="Pfam" id="PF20811">
    <property type="entry name" value="PARG_cat_N"/>
    <property type="match status" value="1"/>
</dbReference>
<feature type="active site" evidence="4">
    <location>
        <position position="234"/>
    </location>
</feature>
<feature type="domain" description="PARG helical" evidence="8">
    <location>
        <begin position="1"/>
        <end position="148"/>
    </location>
</feature>
<dbReference type="GO" id="GO:0005634">
    <property type="term" value="C:nucleus"/>
    <property type="evidence" value="ECO:0007669"/>
    <property type="project" value="TreeGrafter"/>
</dbReference>
<dbReference type="PANTHER" id="PTHR12837">
    <property type="entry name" value="POLY ADP-RIBOSE GLYCOHYDROLASE"/>
    <property type="match status" value="1"/>
</dbReference>
<comment type="caution">
    <text evidence="9">The sequence shown here is derived from an EMBL/GenBank/DDBJ whole genome shotgun (WGS) entry which is preliminary data.</text>
</comment>
<dbReference type="GO" id="GO:0005975">
    <property type="term" value="P:carbohydrate metabolic process"/>
    <property type="evidence" value="ECO:0007669"/>
    <property type="project" value="InterPro"/>
</dbReference>
<dbReference type="STRING" id="4795.A0A225VM92"/>
<proteinExistence type="inferred from homology"/>
<feature type="binding site" evidence="5">
    <location>
        <position position="274"/>
    </location>
    <ligand>
        <name>substrate</name>
    </ligand>
</feature>
<evidence type="ECO:0000259" key="7">
    <source>
        <dbReference type="Pfam" id="PF05028"/>
    </source>
</evidence>
<dbReference type="PANTHER" id="PTHR12837:SF0">
    <property type="entry name" value="POLY(ADP-RIBOSE) GLYCOHYDROLASE"/>
    <property type="match status" value="1"/>
</dbReference>
<evidence type="ECO:0000256" key="1">
    <source>
        <dbReference type="ARBA" id="ARBA00009545"/>
    </source>
</evidence>
<feature type="compositionally biased region" description="Polar residues" evidence="6">
    <location>
        <begin position="482"/>
        <end position="494"/>
    </location>
</feature>
<dbReference type="Pfam" id="PF05028">
    <property type="entry name" value="PARG_cat_C"/>
    <property type="match status" value="1"/>
</dbReference>
<evidence type="ECO:0000256" key="4">
    <source>
        <dbReference type="PIRSR" id="PIRSR607724-1"/>
    </source>
</evidence>
<evidence type="ECO:0000256" key="5">
    <source>
        <dbReference type="PIRSR" id="PIRSR607724-2"/>
    </source>
</evidence>
<dbReference type="AlphaFoldDB" id="A0A225VM92"/>
<evidence type="ECO:0000256" key="2">
    <source>
        <dbReference type="ARBA" id="ARBA00012255"/>
    </source>
</evidence>
<evidence type="ECO:0000313" key="9">
    <source>
        <dbReference type="EMBL" id="OWZ06636.1"/>
    </source>
</evidence>
<dbReference type="InterPro" id="IPR007724">
    <property type="entry name" value="Poly_GlycHdrlase"/>
</dbReference>
<dbReference type="Proteomes" id="UP000198211">
    <property type="component" value="Unassembled WGS sequence"/>
</dbReference>
<dbReference type="EMBL" id="NBNE01003878">
    <property type="protein sequence ID" value="OWZ06636.1"/>
    <property type="molecule type" value="Genomic_DNA"/>
</dbReference>
<dbReference type="GO" id="GO:0005737">
    <property type="term" value="C:cytoplasm"/>
    <property type="evidence" value="ECO:0007669"/>
    <property type="project" value="TreeGrafter"/>
</dbReference>
<feature type="binding site" evidence="5">
    <location>
        <position position="233"/>
    </location>
    <ligand>
        <name>substrate</name>
    </ligand>
</feature>
<feature type="active site" evidence="4">
    <location>
        <position position="216"/>
    </location>
</feature>
<evidence type="ECO:0000256" key="6">
    <source>
        <dbReference type="SAM" id="MobiDB-lite"/>
    </source>
</evidence>
<dbReference type="GO" id="GO:0004649">
    <property type="term" value="F:poly(ADP-ribose) glycohydrolase activity"/>
    <property type="evidence" value="ECO:0007669"/>
    <property type="project" value="UniProtKB-EC"/>
</dbReference>
<evidence type="ECO:0000259" key="8">
    <source>
        <dbReference type="Pfam" id="PF20811"/>
    </source>
</evidence>
<dbReference type="GO" id="GO:1990966">
    <property type="term" value="P:ATP generation from poly-ADP-D-ribose"/>
    <property type="evidence" value="ECO:0007669"/>
    <property type="project" value="TreeGrafter"/>
</dbReference>